<evidence type="ECO:0000256" key="2">
    <source>
        <dbReference type="ARBA" id="ARBA00022827"/>
    </source>
</evidence>
<dbReference type="Proteomes" id="UP000193144">
    <property type="component" value="Unassembled WGS sequence"/>
</dbReference>
<dbReference type="PRINTS" id="PR00420">
    <property type="entry name" value="RNGMNOXGNASE"/>
</dbReference>
<feature type="domain" description="FAD-binding" evidence="5">
    <location>
        <begin position="20"/>
        <end position="397"/>
    </location>
</feature>
<protein>
    <submittedName>
        <fullName evidence="6">Mannitol 1-phosphate dehydrogenase</fullName>
    </submittedName>
</protein>
<dbReference type="InterPro" id="IPR002938">
    <property type="entry name" value="FAD-bd"/>
</dbReference>
<evidence type="ECO:0000256" key="3">
    <source>
        <dbReference type="ARBA" id="ARBA00023002"/>
    </source>
</evidence>
<dbReference type="PANTHER" id="PTHR46720">
    <property type="entry name" value="HYDROXYLASE, PUTATIVE (AFU_ORTHOLOGUE AFUA_3G01460)-RELATED"/>
    <property type="match status" value="1"/>
</dbReference>
<evidence type="ECO:0000313" key="7">
    <source>
        <dbReference type="Proteomes" id="UP000193144"/>
    </source>
</evidence>
<dbReference type="SUPFAM" id="SSF51905">
    <property type="entry name" value="FAD/NAD(P)-binding domain"/>
    <property type="match status" value="1"/>
</dbReference>
<proteinExistence type="predicted"/>
<dbReference type="Pfam" id="PF01494">
    <property type="entry name" value="FAD_binding_3"/>
    <property type="match status" value="1"/>
</dbReference>
<dbReference type="InterPro" id="IPR051104">
    <property type="entry name" value="FAD_monoxygenase"/>
</dbReference>
<dbReference type="OrthoDB" id="417877at2759"/>
<keyword evidence="1" id="KW-0285">Flavoprotein</keyword>
<dbReference type="AlphaFoldDB" id="A0A1Y1YT92"/>
<keyword evidence="7" id="KW-1185">Reference proteome</keyword>
<keyword evidence="3" id="KW-0560">Oxidoreductase</keyword>
<organism evidence="6 7">
    <name type="scientific">Clohesyomyces aquaticus</name>
    <dbReference type="NCBI Taxonomy" id="1231657"/>
    <lineage>
        <taxon>Eukaryota</taxon>
        <taxon>Fungi</taxon>
        <taxon>Dikarya</taxon>
        <taxon>Ascomycota</taxon>
        <taxon>Pezizomycotina</taxon>
        <taxon>Dothideomycetes</taxon>
        <taxon>Pleosporomycetidae</taxon>
        <taxon>Pleosporales</taxon>
        <taxon>Lindgomycetaceae</taxon>
        <taxon>Clohesyomyces</taxon>
    </lineage>
</organism>
<dbReference type="PANTHER" id="PTHR46720:SF3">
    <property type="entry name" value="FAD-BINDING DOMAIN-CONTAINING PROTEIN-RELATED"/>
    <property type="match status" value="1"/>
</dbReference>
<dbReference type="GO" id="GO:0016491">
    <property type="term" value="F:oxidoreductase activity"/>
    <property type="evidence" value="ECO:0007669"/>
    <property type="project" value="UniProtKB-KW"/>
</dbReference>
<dbReference type="Gene3D" id="3.50.50.60">
    <property type="entry name" value="FAD/NAD(P)-binding domain"/>
    <property type="match status" value="1"/>
</dbReference>
<dbReference type="GO" id="GO:0071949">
    <property type="term" value="F:FAD binding"/>
    <property type="evidence" value="ECO:0007669"/>
    <property type="project" value="InterPro"/>
</dbReference>
<accession>A0A1Y1YT92</accession>
<keyword evidence="4" id="KW-1133">Transmembrane helix</keyword>
<feature type="transmembrane region" description="Helical" evidence="4">
    <location>
        <begin position="20"/>
        <end position="41"/>
    </location>
</feature>
<evidence type="ECO:0000313" key="6">
    <source>
        <dbReference type="EMBL" id="ORY01262.1"/>
    </source>
</evidence>
<dbReference type="SUPFAM" id="SSF54373">
    <property type="entry name" value="FAD-linked reductases, C-terminal domain"/>
    <property type="match status" value="1"/>
</dbReference>
<reference evidence="6 7" key="1">
    <citation type="submission" date="2016-07" db="EMBL/GenBank/DDBJ databases">
        <title>Pervasive Adenine N6-methylation of Active Genes in Fungi.</title>
        <authorList>
            <consortium name="DOE Joint Genome Institute"/>
            <person name="Mondo S.J."/>
            <person name="Dannebaum R.O."/>
            <person name="Kuo R.C."/>
            <person name="Labutti K."/>
            <person name="Haridas S."/>
            <person name="Kuo A."/>
            <person name="Salamov A."/>
            <person name="Ahrendt S.R."/>
            <person name="Lipzen A."/>
            <person name="Sullivan W."/>
            <person name="Andreopoulos W.B."/>
            <person name="Clum A."/>
            <person name="Lindquist E."/>
            <person name="Daum C."/>
            <person name="Ramamoorthy G.K."/>
            <person name="Gryganskyi A."/>
            <person name="Culley D."/>
            <person name="Magnuson J.K."/>
            <person name="James T.Y."/>
            <person name="O'Malley M.A."/>
            <person name="Stajich J.E."/>
            <person name="Spatafora J.W."/>
            <person name="Visel A."/>
            <person name="Grigoriev I.V."/>
        </authorList>
    </citation>
    <scope>NUCLEOTIDE SEQUENCE [LARGE SCALE GENOMIC DNA]</scope>
    <source>
        <strain evidence="6 7">CBS 115471</strain>
    </source>
</reference>
<keyword evidence="2" id="KW-0274">FAD</keyword>
<sequence>MSPLPAPSPPSFQNPSSLPLAIIGGGLGGLALAISLLNLGIKPHIYESAAFFSEIGAGVTSGPNAVQAIGLIDDKLLAGYKKHATFNKDCERRDTFLSFRWGKDTDGKGEREKERKAGELMFHLDDVWHSEGAELMGVKTRSSVHRARLLDEMVALLPPNITSFGKTFESAEEQADGSVQLSFADGTTAFASAVIGCDGIKSRVRDIVCGPDIQATYVGEYAFRAMVPVKECESKLGSELACNGQLYCGPGAYIVTYPVDHGAFINMVAIPHERGEKWSWEQADWTVPASSDELLHHFRGWHAPLIALIAKYCQPRKWALFHLQHDAKYWKGKICLLGDAAHATTPHLGAGAGMAMEDAYILSNLIAAVRGSDDVERAFRAFDAVRRPRTQTLIENSRVAGLATDFMMEGVGDDVERLKGRFEEWYRWLWAEDLEVQLERAKGLL</sequence>
<comment type="caution">
    <text evidence="6">The sequence shown here is derived from an EMBL/GenBank/DDBJ whole genome shotgun (WGS) entry which is preliminary data.</text>
</comment>
<evidence type="ECO:0000256" key="4">
    <source>
        <dbReference type="SAM" id="Phobius"/>
    </source>
</evidence>
<dbReference type="STRING" id="1231657.A0A1Y1YT92"/>
<evidence type="ECO:0000259" key="5">
    <source>
        <dbReference type="Pfam" id="PF01494"/>
    </source>
</evidence>
<dbReference type="InterPro" id="IPR036188">
    <property type="entry name" value="FAD/NAD-bd_sf"/>
</dbReference>
<evidence type="ECO:0000256" key="1">
    <source>
        <dbReference type="ARBA" id="ARBA00022630"/>
    </source>
</evidence>
<keyword evidence="4" id="KW-0472">Membrane</keyword>
<gene>
    <name evidence="6" type="ORF">BCR34DRAFT_574989</name>
</gene>
<name>A0A1Y1YT92_9PLEO</name>
<dbReference type="GO" id="GO:0044550">
    <property type="term" value="P:secondary metabolite biosynthetic process"/>
    <property type="evidence" value="ECO:0007669"/>
    <property type="project" value="TreeGrafter"/>
</dbReference>
<dbReference type="EMBL" id="MCFA01000172">
    <property type="protein sequence ID" value="ORY01262.1"/>
    <property type="molecule type" value="Genomic_DNA"/>
</dbReference>
<keyword evidence="4" id="KW-0812">Transmembrane</keyword>